<proteinExistence type="predicted"/>
<reference evidence="1" key="1">
    <citation type="journal article" date="2021" name="Open Biol.">
        <title>Shared evolutionary footprints suggest mitochondrial oxidative damage underlies multiple complex I losses in fungi.</title>
        <authorList>
            <person name="Schikora-Tamarit M.A."/>
            <person name="Marcet-Houben M."/>
            <person name="Nosek J."/>
            <person name="Gabaldon T."/>
        </authorList>
    </citation>
    <scope>NUCLEOTIDE SEQUENCE</scope>
    <source>
        <strain evidence="1">CBS6075</strain>
    </source>
</reference>
<dbReference type="GeneID" id="70234394"/>
<reference evidence="1" key="2">
    <citation type="submission" date="2021-01" db="EMBL/GenBank/DDBJ databases">
        <authorList>
            <person name="Schikora-Tamarit M.A."/>
        </authorList>
    </citation>
    <scope>NUCLEOTIDE SEQUENCE</scope>
    <source>
        <strain evidence="1">CBS6075</strain>
    </source>
</reference>
<dbReference type="RefSeq" id="XP_046063087.1">
    <property type="nucleotide sequence ID" value="XM_046203296.1"/>
</dbReference>
<protein>
    <submittedName>
        <fullName evidence="1">Uncharacterized protein</fullName>
    </submittedName>
</protein>
<organism evidence="1 2">
    <name type="scientific">Ogataea philodendri</name>
    <dbReference type="NCBI Taxonomy" id="1378263"/>
    <lineage>
        <taxon>Eukaryota</taxon>
        <taxon>Fungi</taxon>
        <taxon>Dikarya</taxon>
        <taxon>Ascomycota</taxon>
        <taxon>Saccharomycotina</taxon>
        <taxon>Pichiomycetes</taxon>
        <taxon>Pichiales</taxon>
        <taxon>Pichiaceae</taxon>
        <taxon>Ogataea</taxon>
    </lineage>
</organism>
<gene>
    <name evidence="1" type="ORF">OGAPHI_002427</name>
</gene>
<evidence type="ECO:0000313" key="2">
    <source>
        <dbReference type="Proteomes" id="UP000769157"/>
    </source>
</evidence>
<evidence type="ECO:0000313" key="1">
    <source>
        <dbReference type="EMBL" id="KAH3668673.1"/>
    </source>
</evidence>
<dbReference type="AlphaFoldDB" id="A0A9P8T715"/>
<accession>A0A9P8T715</accession>
<dbReference type="Proteomes" id="UP000769157">
    <property type="component" value="Unassembled WGS sequence"/>
</dbReference>
<sequence>MAPTTAGMAKYCSLALMMSNGSSELDFMCLFLARRYVKSINLPLKMAPAMVENPGAKKQSPIFSDEIMDTSGYFKKLMVKNGLYLVSFEGSTVLRSVSHNLSPKYHRAGDLWYQ</sequence>
<comment type="caution">
    <text evidence="1">The sequence shown here is derived from an EMBL/GenBank/DDBJ whole genome shotgun (WGS) entry which is preliminary data.</text>
</comment>
<keyword evidence="2" id="KW-1185">Reference proteome</keyword>
<dbReference type="EMBL" id="JAEUBE010000158">
    <property type="protein sequence ID" value="KAH3668673.1"/>
    <property type="molecule type" value="Genomic_DNA"/>
</dbReference>
<name>A0A9P8T715_9ASCO</name>